<organism evidence="2 3">
    <name type="scientific">Rhodovulum iodosum</name>
    <dbReference type="NCBI Taxonomy" id="68291"/>
    <lineage>
        <taxon>Bacteria</taxon>
        <taxon>Pseudomonadati</taxon>
        <taxon>Pseudomonadota</taxon>
        <taxon>Alphaproteobacteria</taxon>
        <taxon>Rhodobacterales</taxon>
        <taxon>Paracoccaceae</taxon>
        <taxon>Rhodovulum</taxon>
    </lineage>
</organism>
<evidence type="ECO:0000259" key="1">
    <source>
        <dbReference type="Pfam" id="PF01052"/>
    </source>
</evidence>
<dbReference type="Pfam" id="PF01052">
    <property type="entry name" value="FliMN_C"/>
    <property type="match status" value="1"/>
</dbReference>
<gene>
    <name evidence="2" type="ORF">Ga0609869_000165</name>
</gene>
<keyword evidence="2" id="KW-0966">Cell projection</keyword>
<keyword evidence="3" id="KW-1185">Reference proteome</keyword>
<dbReference type="EMBL" id="JBEHHI010000001">
    <property type="protein sequence ID" value="MEX5726812.1"/>
    <property type="molecule type" value="Genomic_DNA"/>
</dbReference>
<dbReference type="RefSeq" id="WP_125404260.1">
    <property type="nucleotide sequence ID" value="NZ_JBEHHI010000001.1"/>
</dbReference>
<dbReference type="Gene3D" id="2.30.330.10">
    <property type="entry name" value="SpoA-like"/>
    <property type="match status" value="1"/>
</dbReference>
<sequence>MTGEAHRALIRRMAGGAGPVPGGDAPALAPALIRAAQDEFGLALRVTATETIDLPIADLAEAIPCEGLILRLAGADGVTGAAAFDGALAAALLEQRLTGQLGATPPAPRRFTRTDAALLHDFAARALAALASPALAPAGRIEAARLVPLALTARCYRMDVFDLSLGGGAREGRFRLALPLAEAAPAAARGTARPAAAAWAAALRASVGAAHAPCNAVMARESIPLGRLRALKPGDLLPLAADALNGVRLEGAGGAVLATGRLGQSQGHRAVRIAAGPPGAPPLPAPGD</sequence>
<evidence type="ECO:0000313" key="2">
    <source>
        <dbReference type="EMBL" id="MEX5726812.1"/>
    </source>
</evidence>
<dbReference type="Proteomes" id="UP001560019">
    <property type="component" value="Unassembled WGS sequence"/>
</dbReference>
<protein>
    <submittedName>
        <fullName evidence="2">Flagellar motor switch protein FliM</fullName>
    </submittedName>
</protein>
<accession>A0ABV3XND1</accession>
<keyword evidence="2" id="KW-0969">Cilium</keyword>
<dbReference type="InterPro" id="IPR001543">
    <property type="entry name" value="FliN-like_C"/>
</dbReference>
<dbReference type="InterPro" id="IPR036429">
    <property type="entry name" value="SpoA-like_sf"/>
</dbReference>
<evidence type="ECO:0000313" key="3">
    <source>
        <dbReference type="Proteomes" id="UP001560019"/>
    </source>
</evidence>
<dbReference type="SUPFAM" id="SSF101801">
    <property type="entry name" value="Surface presentation of antigens (SPOA)"/>
    <property type="match status" value="1"/>
</dbReference>
<reference evidence="2 3" key="1">
    <citation type="submission" date="2024-06" db="EMBL/GenBank/DDBJ databases">
        <title>Genome of Rhodovulum iodosum, a marine photoferrotroph.</title>
        <authorList>
            <person name="Bianchini G."/>
            <person name="Nikeleit V."/>
            <person name="Kappler A."/>
            <person name="Bryce C."/>
            <person name="Sanchez-Baracaldo P."/>
        </authorList>
    </citation>
    <scope>NUCLEOTIDE SEQUENCE [LARGE SCALE GENOMIC DNA]</scope>
    <source>
        <strain evidence="2 3">UT/N1</strain>
    </source>
</reference>
<name>A0ABV3XND1_9RHOB</name>
<proteinExistence type="predicted"/>
<keyword evidence="2" id="KW-0282">Flagellum</keyword>
<comment type="caution">
    <text evidence="2">The sequence shown here is derived from an EMBL/GenBank/DDBJ whole genome shotgun (WGS) entry which is preliminary data.</text>
</comment>
<feature type="domain" description="Flagellar motor switch protein FliN-like C-terminal" evidence="1">
    <location>
        <begin position="209"/>
        <end position="273"/>
    </location>
</feature>